<dbReference type="EMBL" id="FQZU01000024">
    <property type="protein sequence ID" value="SHK45039.1"/>
    <property type="molecule type" value="Genomic_DNA"/>
</dbReference>
<evidence type="ECO:0000313" key="4">
    <source>
        <dbReference type="Proteomes" id="UP000183994"/>
    </source>
</evidence>
<dbReference type="Pfam" id="PF01497">
    <property type="entry name" value="Peripla_BP_2"/>
    <property type="match status" value="1"/>
</dbReference>
<dbReference type="AlphaFoldDB" id="A0A1M6SKB5"/>
<sequence>MLNFKNKILILSTFIFTALLFCTGCNSSSEASIQEKNAEKAAPTPASFLALGEFSVEYLEDGYVKVRDGAKREFLLVPRGKPPLEGFPKSRIVETPVRSVAAYGYFDISILKVLGVIEDVLVGVTAPKDEWVIPEVVQGMESGKIAFLGSYNSIDFEVLKKTGPEMAMTWDHSVIPILEDLGIPCLITSTPVAMCLNAKMKFVNFLAPFFGKETEASEYFGQVAGVLQEIAEKAAQAEEHPKVMWGDIYEKRVLVEPGNAWVGELVGLAMGDYVFDDVFGASCIEISMERFLTGGEDAEILFTYRTPLTGATSKEALAKTNPSMSAIQPLHAGKVFAPLPHYSQSGHKLDEILLEIAAIVHPDLYPNYERKYFTELPEKDA</sequence>
<accession>A0A1M6SKB5</accession>
<organism evidence="3 4">
    <name type="scientific">Desulfatibacillum alkenivorans DSM 16219</name>
    <dbReference type="NCBI Taxonomy" id="1121393"/>
    <lineage>
        <taxon>Bacteria</taxon>
        <taxon>Pseudomonadati</taxon>
        <taxon>Thermodesulfobacteriota</taxon>
        <taxon>Desulfobacteria</taxon>
        <taxon>Desulfobacterales</taxon>
        <taxon>Desulfatibacillaceae</taxon>
        <taxon>Desulfatibacillum</taxon>
    </lineage>
</organism>
<keyword evidence="1" id="KW-0732">Signal</keyword>
<dbReference type="STRING" id="1121393.SAMN02745216_03484"/>
<dbReference type="InterPro" id="IPR002491">
    <property type="entry name" value="ABC_transptr_periplasmic_BD"/>
</dbReference>
<dbReference type="Gene3D" id="3.40.50.1980">
    <property type="entry name" value="Nitrogenase molybdenum iron protein domain"/>
    <property type="match status" value="2"/>
</dbReference>
<evidence type="ECO:0000256" key="1">
    <source>
        <dbReference type="SAM" id="SignalP"/>
    </source>
</evidence>
<feature type="chain" id="PRO_5009920892" evidence="1">
    <location>
        <begin position="32"/>
        <end position="381"/>
    </location>
</feature>
<name>A0A1M6SKB5_9BACT</name>
<feature type="signal peptide" evidence="1">
    <location>
        <begin position="1"/>
        <end position="31"/>
    </location>
</feature>
<dbReference type="InterPro" id="IPR050902">
    <property type="entry name" value="ABC_Transporter_SBP"/>
</dbReference>
<dbReference type="PROSITE" id="PS50983">
    <property type="entry name" value="FE_B12_PBP"/>
    <property type="match status" value="1"/>
</dbReference>
<evidence type="ECO:0000259" key="2">
    <source>
        <dbReference type="PROSITE" id="PS50983"/>
    </source>
</evidence>
<dbReference type="Proteomes" id="UP000183994">
    <property type="component" value="Unassembled WGS sequence"/>
</dbReference>
<reference evidence="4" key="1">
    <citation type="submission" date="2016-11" db="EMBL/GenBank/DDBJ databases">
        <authorList>
            <person name="Varghese N."/>
            <person name="Submissions S."/>
        </authorList>
    </citation>
    <scope>NUCLEOTIDE SEQUENCE [LARGE SCALE GENOMIC DNA]</scope>
    <source>
        <strain evidence="4">DSM 16219</strain>
    </source>
</reference>
<dbReference type="PANTHER" id="PTHR30535:SF34">
    <property type="entry name" value="MOLYBDATE-BINDING PROTEIN MOLA"/>
    <property type="match status" value="1"/>
</dbReference>
<dbReference type="OrthoDB" id="9812528at2"/>
<protein>
    <submittedName>
        <fullName evidence="3">Iron complex transport system substrate-binding protein</fullName>
    </submittedName>
</protein>
<dbReference type="PANTHER" id="PTHR30535">
    <property type="entry name" value="VITAMIN B12-BINDING PROTEIN"/>
    <property type="match status" value="1"/>
</dbReference>
<keyword evidence="4" id="KW-1185">Reference proteome</keyword>
<proteinExistence type="predicted"/>
<dbReference type="RefSeq" id="WP_073477526.1">
    <property type="nucleotide sequence ID" value="NZ_FQZU01000024.1"/>
</dbReference>
<dbReference type="SUPFAM" id="SSF53807">
    <property type="entry name" value="Helical backbone' metal receptor"/>
    <property type="match status" value="1"/>
</dbReference>
<evidence type="ECO:0000313" key="3">
    <source>
        <dbReference type="EMBL" id="SHK45039.1"/>
    </source>
</evidence>
<gene>
    <name evidence="3" type="ORF">SAMN02745216_03484</name>
</gene>
<feature type="domain" description="Fe/B12 periplasmic-binding" evidence="2">
    <location>
        <begin position="99"/>
        <end position="368"/>
    </location>
</feature>